<evidence type="ECO:0000313" key="7">
    <source>
        <dbReference type="Proteomes" id="UP000776164"/>
    </source>
</evidence>
<dbReference type="InterPro" id="IPR036291">
    <property type="entry name" value="NAD(P)-bd_dom_sf"/>
</dbReference>
<dbReference type="InterPro" id="IPR055170">
    <property type="entry name" value="GFO_IDH_MocA-like_dom"/>
</dbReference>
<accession>A0ABS2L4M9</accession>
<dbReference type="SUPFAM" id="SSF51735">
    <property type="entry name" value="NAD(P)-binding Rossmann-fold domains"/>
    <property type="match status" value="1"/>
</dbReference>
<evidence type="ECO:0000256" key="2">
    <source>
        <dbReference type="ARBA" id="ARBA00023002"/>
    </source>
</evidence>
<keyword evidence="3" id="KW-0520">NAD</keyword>
<gene>
    <name evidence="6" type="ORF">JOE66_001642</name>
</gene>
<name>A0ABS2L4M9_9MICO</name>
<keyword evidence="7" id="KW-1185">Reference proteome</keyword>
<evidence type="ECO:0000259" key="5">
    <source>
        <dbReference type="Pfam" id="PF22725"/>
    </source>
</evidence>
<comment type="caution">
    <text evidence="6">The sequence shown here is derived from an EMBL/GenBank/DDBJ whole genome shotgun (WGS) entry which is preliminary data.</text>
</comment>
<dbReference type="InterPro" id="IPR000683">
    <property type="entry name" value="Gfo/Idh/MocA-like_OxRdtase_N"/>
</dbReference>
<dbReference type="Gene3D" id="3.40.50.720">
    <property type="entry name" value="NAD(P)-binding Rossmann-like Domain"/>
    <property type="match status" value="1"/>
</dbReference>
<dbReference type="RefSeq" id="WP_205108403.1">
    <property type="nucleotide sequence ID" value="NZ_BAAAHT010000013.1"/>
</dbReference>
<dbReference type="Pfam" id="PF22725">
    <property type="entry name" value="GFO_IDH_MocA_C3"/>
    <property type="match status" value="1"/>
</dbReference>
<dbReference type="InterPro" id="IPR051317">
    <property type="entry name" value="Gfo/Idh/MocA_oxidoreduct"/>
</dbReference>
<dbReference type="Gene3D" id="3.30.360.10">
    <property type="entry name" value="Dihydrodipicolinate Reductase, domain 2"/>
    <property type="match status" value="1"/>
</dbReference>
<dbReference type="PANTHER" id="PTHR43708">
    <property type="entry name" value="CONSERVED EXPRESSED OXIDOREDUCTASE (EUROFUNG)"/>
    <property type="match status" value="1"/>
</dbReference>
<evidence type="ECO:0000256" key="3">
    <source>
        <dbReference type="ARBA" id="ARBA00023027"/>
    </source>
</evidence>
<reference evidence="6 7" key="1">
    <citation type="submission" date="2021-01" db="EMBL/GenBank/DDBJ databases">
        <title>Sequencing the genomes of 1000 actinobacteria strains.</title>
        <authorList>
            <person name="Klenk H.-P."/>
        </authorList>
    </citation>
    <scope>NUCLEOTIDE SEQUENCE [LARGE SCALE GENOMIC DNA]</scope>
    <source>
        <strain evidence="6 7">DSM 13057</strain>
    </source>
</reference>
<comment type="similarity">
    <text evidence="1">Belongs to the Gfo/Idh/MocA family.</text>
</comment>
<evidence type="ECO:0000256" key="1">
    <source>
        <dbReference type="ARBA" id="ARBA00010928"/>
    </source>
</evidence>
<evidence type="ECO:0000313" key="6">
    <source>
        <dbReference type="EMBL" id="MBM7472008.1"/>
    </source>
</evidence>
<organism evidence="6 7">
    <name type="scientific">Subtercola frigoramans</name>
    <dbReference type="NCBI Taxonomy" id="120298"/>
    <lineage>
        <taxon>Bacteria</taxon>
        <taxon>Bacillati</taxon>
        <taxon>Actinomycetota</taxon>
        <taxon>Actinomycetes</taxon>
        <taxon>Micrococcales</taxon>
        <taxon>Microbacteriaceae</taxon>
        <taxon>Subtercola</taxon>
    </lineage>
</organism>
<dbReference type="SUPFAM" id="SSF55347">
    <property type="entry name" value="Glyceraldehyde-3-phosphate dehydrogenase-like, C-terminal domain"/>
    <property type="match status" value="1"/>
</dbReference>
<feature type="domain" description="Gfo/Idh/MocA-like oxidoreductase N-terminal" evidence="4">
    <location>
        <begin position="12"/>
        <end position="131"/>
    </location>
</feature>
<dbReference type="Proteomes" id="UP000776164">
    <property type="component" value="Unassembled WGS sequence"/>
</dbReference>
<protein>
    <submittedName>
        <fullName evidence="6">Dehydrogenase</fullName>
    </submittedName>
</protein>
<dbReference type="PANTHER" id="PTHR43708:SF5">
    <property type="entry name" value="CONSERVED EXPRESSED OXIDOREDUCTASE (EUROFUNG)-RELATED"/>
    <property type="match status" value="1"/>
</dbReference>
<dbReference type="Pfam" id="PF01408">
    <property type="entry name" value="GFO_IDH_MocA"/>
    <property type="match status" value="1"/>
</dbReference>
<evidence type="ECO:0000259" key="4">
    <source>
        <dbReference type="Pfam" id="PF01408"/>
    </source>
</evidence>
<keyword evidence="2" id="KW-0560">Oxidoreductase</keyword>
<feature type="domain" description="GFO/IDH/MocA-like oxidoreductase" evidence="5">
    <location>
        <begin position="141"/>
        <end position="261"/>
    </location>
</feature>
<sequence>MTRTADRLTAPIRTALIGFGLGGRVFHAPFLAADDRFSLDAIVTGDPERQADARVRYPEATVIATVSEFFERADDVDLVVISSPPSAHYTLASAAIDAGLAIVVDKPFTATSAEGLELITRADERGLALTVFQNRRWDGDFQTVSDLVTAGSLGEIHRFESRFEWWKPQGGRAWKGEATVAEGGGILFDLGPHLIDQALQLFGPVAETYSELAVRRKGGAAEDDVFLALQHESGVTSHLWMSGLAAQKGPRFRMLGSKGAYTKYGLDGQEPALIAGALPSDDGFGVAPEDQWGVLGIEGAVAPFETRRGSYAGFYSQLADALTTGSPVPVDPRDSQAITEIIENIHATTGSRRQNRNQAL</sequence>
<dbReference type="EMBL" id="JAFBBU010000001">
    <property type="protein sequence ID" value="MBM7472008.1"/>
    <property type="molecule type" value="Genomic_DNA"/>
</dbReference>
<proteinExistence type="inferred from homology"/>